<dbReference type="OrthoDB" id="2104158at2759"/>
<dbReference type="GO" id="GO:0060271">
    <property type="term" value="P:cilium assembly"/>
    <property type="evidence" value="ECO:0007669"/>
    <property type="project" value="TreeGrafter"/>
</dbReference>
<feature type="region of interest" description="Disordered" evidence="1">
    <location>
        <begin position="714"/>
        <end position="765"/>
    </location>
</feature>
<dbReference type="PANTHER" id="PTHR33487">
    <property type="entry name" value="CILIA- AND FLAGELLA-ASSOCIATED PROTEIN 54"/>
    <property type="match status" value="1"/>
</dbReference>
<dbReference type="Proteomes" id="UP001163046">
    <property type="component" value="Unassembled WGS sequence"/>
</dbReference>
<feature type="region of interest" description="Disordered" evidence="1">
    <location>
        <begin position="261"/>
        <end position="296"/>
    </location>
</feature>
<comment type="caution">
    <text evidence="2">The sequence shown here is derived from an EMBL/GenBank/DDBJ whole genome shotgun (WGS) entry which is preliminary data.</text>
</comment>
<dbReference type="EMBL" id="MU827335">
    <property type="protein sequence ID" value="KAJ7353993.1"/>
    <property type="molecule type" value="Genomic_DNA"/>
</dbReference>
<name>A0A9W9YJU3_9CNID</name>
<feature type="compositionally biased region" description="Basic and acidic residues" evidence="1">
    <location>
        <begin position="735"/>
        <end position="765"/>
    </location>
</feature>
<keyword evidence="3" id="KW-1185">Reference proteome</keyword>
<dbReference type="AlphaFoldDB" id="A0A9W9YJU3"/>
<accession>A0A9W9YJU3</accession>
<sequence>MSGAAYKWWAESLDTVLNTADSLKTWRDLTSSSDTSTQTRWLCCFSDAVLWGCLLGGVLAADIAQYIHTSNLGLRLECCLLSATFFKALFCSSLPHPTADKDYALYEVGTGCEVAELIPGIDLLSEAFRSNGRSVVAALRWITEELARARYLITVLPLITLCLYFSTHVSRDLQRSVDIRTLKTPPPVFSNKEPLINAGNLAVLNYLLDHRLQPSLSVLYGPQLTGQLTIAHAHLMIAIASSIYAIPAECHQELARYLESKEEEETMPELPVLPPPSQSQLGKKNSKKKASEEVASLKSSQVAQRRQLIDAATASPELIKGFLLATAELILTNLCDSLSDAPDQGSLEDEPQSSSSVDLEQVCLSRLELAEIASQRHHAVTSGNIVYACMRALEDAAILNELDLEKRAHSLMSSQVRSAHSTVSGWGGDHYFLNQARSRLDARLWLTCRLTLARGLAEEDGGMGKLGGSTRSVTSSIGSCLHHCQQGLDEAEAFGDIELMAEFSLLSVVQNLQQGKMATDLLETLENVIFRLEESPALSFSGRLLLVLSIIQHADIRPPSHESSAVPYLNNSLSAYKRGMTHLLEQLTQLGSDVNLVDISPISPLHNIYLQPLLPLIDLKLRVAEWQTAVRELELGLELARTAACQRKPVEAQLLLTLGQIQRQMLQNGQVSPSKVVNTLVGAVQCTFISDHDLGLMKQAYLEMALVLISNANTLKPPKTPDQAPRATETPSSLREGRKISKKGSAKEKDRKDKENREKNKELEKEMRTALAAIRCRGCGVLGSV</sequence>
<dbReference type="PANTHER" id="PTHR33487:SF1">
    <property type="entry name" value="CILIA- AND FLAGELLA-ASSOCIATED PROTEIN 54"/>
    <property type="match status" value="1"/>
</dbReference>
<organism evidence="2 3">
    <name type="scientific">Desmophyllum pertusum</name>
    <dbReference type="NCBI Taxonomy" id="174260"/>
    <lineage>
        <taxon>Eukaryota</taxon>
        <taxon>Metazoa</taxon>
        <taxon>Cnidaria</taxon>
        <taxon>Anthozoa</taxon>
        <taxon>Hexacorallia</taxon>
        <taxon>Scleractinia</taxon>
        <taxon>Caryophylliina</taxon>
        <taxon>Caryophylliidae</taxon>
        <taxon>Desmophyllum</taxon>
    </lineage>
</organism>
<protein>
    <submittedName>
        <fullName evidence="2">Uncharacterized protein</fullName>
    </submittedName>
</protein>
<proteinExistence type="predicted"/>
<reference evidence="2" key="1">
    <citation type="submission" date="2023-01" db="EMBL/GenBank/DDBJ databases">
        <title>Genome assembly of the deep-sea coral Lophelia pertusa.</title>
        <authorList>
            <person name="Herrera S."/>
            <person name="Cordes E."/>
        </authorList>
    </citation>
    <scope>NUCLEOTIDE SEQUENCE</scope>
    <source>
        <strain evidence="2">USNM1676648</strain>
        <tissue evidence="2">Polyp</tissue>
    </source>
</reference>
<evidence type="ECO:0000313" key="2">
    <source>
        <dbReference type="EMBL" id="KAJ7353993.1"/>
    </source>
</evidence>
<gene>
    <name evidence="2" type="ORF">OS493_030843</name>
</gene>
<evidence type="ECO:0000256" key="1">
    <source>
        <dbReference type="SAM" id="MobiDB-lite"/>
    </source>
</evidence>
<evidence type="ECO:0000313" key="3">
    <source>
        <dbReference type="Proteomes" id="UP001163046"/>
    </source>
</evidence>